<dbReference type="EMBL" id="LR134238">
    <property type="protein sequence ID" value="VED11945.1"/>
    <property type="molecule type" value="Genomic_DNA"/>
</dbReference>
<dbReference type="Proteomes" id="UP000271797">
    <property type="component" value="Chromosome"/>
</dbReference>
<dbReference type="InterPro" id="IPR003700">
    <property type="entry name" value="Pantoate_hydroxy_MeTrfase"/>
</dbReference>
<dbReference type="GO" id="GO:0015940">
    <property type="term" value="P:pantothenate biosynthetic process"/>
    <property type="evidence" value="ECO:0007669"/>
    <property type="project" value="UniProtKB-KW"/>
</dbReference>
<dbReference type="SUPFAM" id="SSF51621">
    <property type="entry name" value="Phosphoenolpyruvate/pyruvate domain"/>
    <property type="match status" value="1"/>
</dbReference>
<dbReference type="InterPro" id="IPR015813">
    <property type="entry name" value="Pyrv/PenolPyrv_kinase-like_dom"/>
</dbReference>
<dbReference type="GO" id="GO:0003864">
    <property type="term" value="F:3-methyl-2-oxobutanoate hydroxymethyltransferase activity"/>
    <property type="evidence" value="ECO:0007669"/>
    <property type="project" value="UniProtKB-EC"/>
</dbReference>
<dbReference type="GO" id="GO:0046872">
    <property type="term" value="F:metal ion binding"/>
    <property type="evidence" value="ECO:0007669"/>
    <property type="project" value="UniProtKB-KW"/>
</dbReference>
<protein>
    <recommendedName>
        <fullName evidence="3">3-methyl-2-oxobutanoate hydroxymethyltransferase</fullName>
        <ecNumber evidence="3">2.1.2.11</ecNumber>
    </recommendedName>
</protein>
<evidence type="ECO:0000256" key="3">
    <source>
        <dbReference type="ARBA" id="ARBA00012618"/>
    </source>
</evidence>
<accession>A0A447X9S7</accession>
<evidence type="ECO:0000256" key="6">
    <source>
        <dbReference type="ARBA" id="ARBA00022723"/>
    </source>
</evidence>
<dbReference type="GO" id="GO:0032259">
    <property type="term" value="P:methylation"/>
    <property type="evidence" value="ECO:0007669"/>
    <property type="project" value="UniProtKB-KW"/>
</dbReference>
<proteinExistence type="inferred from homology"/>
<reference evidence="7 8" key="1">
    <citation type="submission" date="2018-12" db="EMBL/GenBank/DDBJ databases">
        <authorList>
            <consortium name="Pathogen Informatics"/>
        </authorList>
    </citation>
    <scope>NUCLEOTIDE SEQUENCE [LARGE SCALE GENOMIC DNA]</scope>
    <source>
        <strain evidence="7 8">NCTC9044</strain>
    </source>
</reference>
<evidence type="ECO:0000313" key="8">
    <source>
        <dbReference type="Proteomes" id="UP000271797"/>
    </source>
</evidence>
<keyword evidence="6" id="KW-0479">Metal-binding</keyword>
<organism evidence="7 8">
    <name type="scientific">Escherichia coli</name>
    <dbReference type="NCBI Taxonomy" id="562"/>
    <lineage>
        <taxon>Bacteria</taxon>
        <taxon>Pseudomonadati</taxon>
        <taxon>Pseudomonadota</taxon>
        <taxon>Gammaproteobacteria</taxon>
        <taxon>Enterobacterales</taxon>
        <taxon>Enterobacteriaceae</taxon>
        <taxon>Escherichia</taxon>
    </lineage>
</organism>
<comment type="similarity">
    <text evidence="1">Belongs to the PanB family.</text>
</comment>
<gene>
    <name evidence="7" type="primary">panB_1</name>
    <name evidence="7" type="ORF">NCTC9044_03148</name>
</gene>
<evidence type="ECO:0000256" key="4">
    <source>
        <dbReference type="ARBA" id="ARBA00022655"/>
    </source>
</evidence>
<comment type="subunit">
    <text evidence="2">Homodecamer; pentamer of dimers.</text>
</comment>
<evidence type="ECO:0000313" key="7">
    <source>
        <dbReference type="EMBL" id="VED11945.1"/>
    </source>
</evidence>
<dbReference type="InterPro" id="IPR040442">
    <property type="entry name" value="Pyrv_kinase-like_dom_sf"/>
</dbReference>
<evidence type="ECO:0000256" key="1">
    <source>
        <dbReference type="ARBA" id="ARBA00008676"/>
    </source>
</evidence>
<keyword evidence="7" id="KW-0489">Methyltransferase</keyword>
<keyword evidence="5 7" id="KW-0808">Transferase</keyword>
<keyword evidence="4" id="KW-0566">Pantothenate biosynthesis</keyword>
<evidence type="ECO:0000256" key="5">
    <source>
        <dbReference type="ARBA" id="ARBA00022679"/>
    </source>
</evidence>
<dbReference type="Pfam" id="PF02548">
    <property type="entry name" value="Pantoate_transf"/>
    <property type="match status" value="1"/>
</dbReference>
<evidence type="ECO:0000256" key="2">
    <source>
        <dbReference type="ARBA" id="ARBA00011424"/>
    </source>
</evidence>
<name>A0A447X9S7_ECOLX</name>
<dbReference type="GO" id="GO:0008168">
    <property type="term" value="F:methyltransferase activity"/>
    <property type="evidence" value="ECO:0007669"/>
    <property type="project" value="UniProtKB-KW"/>
</dbReference>
<dbReference type="EC" id="2.1.2.11" evidence="3"/>
<sequence>MHDAFGITGGHIPKFAKNFLAETGDIRAAVRQYMAEVESGVYPGEEHSFH</sequence>
<dbReference type="AlphaFoldDB" id="A0A447X9S7"/>
<dbReference type="Gene3D" id="3.20.20.60">
    <property type="entry name" value="Phosphoenolpyruvate-binding domains"/>
    <property type="match status" value="1"/>
</dbReference>